<protein>
    <submittedName>
        <fullName evidence="1 2">Uncharacterized protein</fullName>
    </submittedName>
</protein>
<reference evidence="2" key="4">
    <citation type="submission" date="2025-05" db="UniProtKB">
        <authorList>
            <consortium name="EnsemblFungi"/>
        </authorList>
    </citation>
    <scope>IDENTIFICATION</scope>
    <source>
        <strain evidence="2">isolate 1-1 / race 1 (BBBD)</strain>
    </source>
</reference>
<sequence>MSDNKYYSGLTTLTKSNFKDWKAVIHLYCAKKPCAAYLASDKAATAIKAQLELWTDQKHIAAGVLQQAHTLWKLLCDHFEAKTVENQLKVYQNLLKIPFCNNLSTYMSNIDTGIANMRAVGMTIRVPLPTEPTVNENHLAEIIMSKIPSNYANTKDIIFTKQPLTLEIIQTQLDSKSLTPTYIRAFL</sequence>
<dbReference type="Proteomes" id="UP000005240">
    <property type="component" value="Unassembled WGS sequence"/>
</dbReference>
<accession>A0A180H6N5</accession>
<evidence type="ECO:0000313" key="2">
    <source>
        <dbReference type="EnsemblFungi" id="PTTG_25198-t43_1-p1"/>
    </source>
</evidence>
<keyword evidence="3" id="KW-1185">Reference proteome</keyword>
<name>A0A180H6N5_PUCT1</name>
<proteinExistence type="predicted"/>
<reference evidence="2 3" key="3">
    <citation type="journal article" date="2017" name="G3 (Bethesda)">
        <title>Comparative analysis highlights variable genome content of wheat rusts and divergence of the mating loci.</title>
        <authorList>
            <person name="Cuomo C.A."/>
            <person name="Bakkeren G."/>
            <person name="Khalil H.B."/>
            <person name="Panwar V."/>
            <person name="Joly D."/>
            <person name="Linning R."/>
            <person name="Sakthikumar S."/>
            <person name="Song X."/>
            <person name="Adiconis X."/>
            <person name="Fan L."/>
            <person name="Goldberg J.M."/>
            <person name="Levin J.Z."/>
            <person name="Young S."/>
            <person name="Zeng Q."/>
            <person name="Anikster Y."/>
            <person name="Bruce M."/>
            <person name="Wang M."/>
            <person name="Yin C."/>
            <person name="McCallum B."/>
            <person name="Szabo L.J."/>
            <person name="Hulbert S."/>
            <person name="Chen X."/>
            <person name="Fellers J.P."/>
        </authorList>
    </citation>
    <scope>NUCLEOTIDE SEQUENCE</scope>
    <source>
        <strain evidence="3">Isolate 1-1 / race 1 (BBBD)</strain>
        <strain evidence="2">isolate 1-1 / race 1 (BBBD)</strain>
    </source>
</reference>
<dbReference type="EMBL" id="ADAS02000001">
    <property type="protein sequence ID" value="OAW00200.1"/>
    <property type="molecule type" value="Genomic_DNA"/>
</dbReference>
<evidence type="ECO:0000313" key="1">
    <source>
        <dbReference type="EMBL" id="OAW00200.1"/>
    </source>
</evidence>
<organism evidence="1">
    <name type="scientific">Puccinia triticina (isolate 1-1 / race 1 (BBBD))</name>
    <name type="common">Brown leaf rust fungus</name>
    <dbReference type="NCBI Taxonomy" id="630390"/>
    <lineage>
        <taxon>Eukaryota</taxon>
        <taxon>Fungi</taxon>
        <taxon>Dikarya</taxon>
        <taxon>Basidiomycota</taxon>
        <taxon>Pucciniomycotina</taxon>
        <taxon>Pucciniomycetes</taxon>
        <taxon>Pucciniales</taxon>
        <taxon>Pucciniaceae</taxon>
        <taxon>Puccinia</taxon>
    </lineage>
</organism>
<dbReference type="OrthoDB" id="2504515at2759"/>
<reference evidence="1" key="1">
    <citation type="submission" date="2009-11" db="EMBL/GenBank/DDBJ databases">
        <authorList>
            <consortium name="The Broad Institute Genome Sequencing Platform"/>
            <person name="Ward D."/>
            <person name="Feldgarden M."/>
            <person name="Earl A."/>
            <person name="Young S.K."/>
            <person name="Zeng Q."/>
            <person name="Koehrsen M."/>
            <person name="Alvarado L."/>
            <person name="Berlin A."/>
            <person name="Bochicchio J."/>
            <person name="Borenstein D."/>
            <person name="Chapman S.B."/>
            <person name="Chen Z."/>
            <person name="Engels R."/>
            <person name="Freedman E."/>
            <person name="Gellesch M."/>
            <person name="Goldberg J."/>
            <person name="Griggs A."/>
            <person name="Gujja S."/>
            <person name="Heilman E."/>
            <person name="Heiman D."/>
            <person name="Hepburn T."/>
            <person name="Howarth C."/>
            <person name="Jen D."/>
            <person name="Larson L."/>
            <person name="Lewis B."/>
            <person name="Mehta T."/>
            <person name="Park D."/>
            <person name="Pearson M."/>
            <person name="Roberts A."/>
            <person name="Saif S."/>
            <person name="Shea T."/>
            <person name="Shenoy N."/>
            <person name="Sisk P."/>
            <person name="Stolte C."/>
            <person name="Sykes S."/>
            <person name="Thomson T."/>
            <person name="Walk T."/>
            <person name="White J."/>
            <person name="Yandava C."/>
            <person name="Izard J."/>
            <person name="Baranova O.V."/>
            <person name="Blanton J.M."/>
            <person name="Tanner A.C."/>
            <person name="Dewhirst F.E."/>
            <person name="Haas B."/>
            <person name="Nusbaum C."/>
            <person name="Birren B."/>
        </authorList>
    </citation>
    <scope>NUCLEOTIDE SEQUENCE [LARGE SCALE GENOMIC DNA]</scope>
    <source>
        <strain evidence="1">1-1 BBBD Race 1</strain>
    </source>
</reference>
<dbReference type="EnsemblFungi" id="PTTG_25198-t43_1">
    <property type="protein sequence ID" value="PTTG_25198-t43_1-p1"/>
    <property type="gene ID" value="PTTG_25198"/>
</dbReference>
<dbReference type="VEuPathDB" id="FungiDB:PTTG_25198"/>
<dbReference type="AlphaFoldDB" id="A0A180H6N5"/>
<gene>
    <name evidence="1" type="ORF">PTTG_25198</name>
</gene>
<evidence type="ECO:0000313" key="3">
    <source>
        <dbReference type="Proteomes" id="UP000005240"/>
    </source>
</evidence>
<reference evidence="1" key="2">
    <citation type="submission" date="2016-05" db="EMBL/GenBank/DDBJ databases">
        <title>Comparative analysis highlights variable genome content of wheat rusts and divergence of the mating loci.</title>
        <authorList>
            <person name="Cuomo C.A."/>
            <person name="Bakkeren G."/>
            <person name="Szabo L."/>
            <person name="Khalil H."/>
            <person name="Joly D."/>
            <person name="Goldberg J."/>
            <person name="Young S."/>
            <person name="Zeng Q."/>
            <person name="Fellers J."/>
        </authorList>
    </citation>
    <scope>NUCLEOTIDE SEQUENCE [LARGE SCALE GENOMIC DNA]</scope>
    <source>
        <strain evidence="1">1-1 BBBD Race 1</strain>
    </source>
</reference>